<dbReference type="EMBL" id="BAAANY010000007">
    <property type="protein sequence ID" value="GAA1667956.1"/>
    <property type="molecule type" value="Genomic_DNA"/>
</dbReference>
<protein>
    <submittedName>
        <fullName evidence="2">Uncharacterized protein</fullName>
    </submittedName>
</protein>
<evidence type="ECO:0000256" key="1">
    <source>
        <dbReference type="SAM" id="Phobius"/>
    </source>
</evidence>
<name>A0ABN2GA80_9ACTN</name>
<evidence type="ECO:0000313" key="3">
    <source>
        <dbReference type="Proteomes" id="UP001500618"/>
    </source>
</evidence>
<dbReference type="Proteomes" id="UP001500618">
    <property type="component" value="Unassembled WGS sequence"/>
</dbReference>
<keyword evidence="3" id="KW-1185">Reference proteome</keyword>
<reference evidence="2 3" key="1">
    <citation type="journal article" date="2019" name="Int. J. Syst. Evol. Microbiol.">
        <title>The Global Catalogue of Microorganisms (GCM) 10K type strain sequencing project: providing services to taxonomists for standard genome sequencing and annotation.</title>
        <authorList>
            <consortium name="The Broad Institute Genomics Platform"/>
            <consortium name="The Broad Institute Genome Sequencing Center for Infectious Disease"/>
            <person name="Wu L."/>
            <person name="Ma J."/>
        </authorList>
    </citation>
    <scope>NUCLEOTIDE SEQUENCE [LARGE SCALE GENOMIC DNA]</scope>
    <source>
        <strain evidence="2 3">JCM 14718</strain>
    </source>
</reference>
<comment type="caution">
    <text evidence="2">The sequence shown here is derived from an EMBL/GenBank/DDBJ whole genome shotgun (WGS) entry which is preliminary data.</text>
</comment>
<gene>
    <name evidence="2" type="ORF">GCM10009765_16600</name>
</gene>
<keyword evidence="1" id="KW-0472">Membrane</keyword>
<feature type="transmembrane region" description="Helical" evidence="1">
    <location>
        <begin position="59"/>
        <end position="82"/>
    </location>
</feature>
<accession>A0ABN2GA80</accession>
<organism evidence="2 3">
    <name type="scientific">Fodinicola feengrottensis</name>
    <dbReference type="NCBI Taxonomy" id="435914"/>
    <lineage>
        <taxon>Bacteria</taxon>
        <taxon>Bacillati</taxon>
        <taxon>Actinomycetota</taxon>
        <taxon>Actinomycetes</taxon>
        <taxon>Mycobacteriales</taxon>
        <taxon>Fodinicola</taxon>
    </lineage>
</organism>
<evidence type="ECO:0000313" key="2">
    <source>
        <dbReference type="EMBL" id="GAA1667956.1"/>
    </source>
</evidence>
<sequence>MIDSSLVAVPVRRESPFEIAAKRQLREALVVGRSWAAVIAASAALVAVLLQLYMSDEVAAVVLVPEWVPSVAVLIGLLAALAVRSAGRLLPRRFVVGFGWLSAGLLAWSAGCLVHDALRVAHAAPMAMVWNGLLAHGLALLAAMLLAVRTYRFQRTTRGR</sequence>
<feature type="transmembrane region" description="Helical" evidence="1">
    <location>
        <begin position="94"/>
        <end position="116"/>
    </location>
</feature>
<feature type="transmembrane region" description="Helical" evidence="1">
    <location>
        <begin position="30"/>
        <end position="53"/>
    </location>
</feature>
<keyword evidence="1" id="KW-0812">Transmembrane</keyword>
<feature type="transmembrane region" description="Helical" evidence="1">
    <location>
        <begin position="128"/>
        <end position="148"/>
    </location>
</feature>
<proteinExistence type="predicted"/>
<keyword evidence="1" id="KW-1133">Transmembrane helix</keyword>